<feature type="compositionally biased region" description="Basic and acidic residues" evidence="2">
    <location>
        <begin position="47"/>
        <end position="72"/>
    </location>
</feature>
<feature type="region of interest" description="Disordered" evidence="2">
    <location>
        <begin position="38"/>
        <end position="72"/>
    </location>
</feature>
<accession>A0A7W3N2L1</accession>
<dbReference type="InterPro" id="IPR006311">
    <property type="entry name" value="TAT_signal"/>
</dbReference>
<proteinExistence type="inferred from homology"/>
<dbReference type="Proteomes" id="UP000539313">
    <property type="component" value="Unassembled WGS sequence"/>
</dbReference>
<evidence type="ECO:0008006" key="7">
    <source>
        <dbReference type="Google" id="ProtNLM"/>
    </source>
</evidence>
<protein>
    <recommendedName>
        <fullName evidence="7">N-acetylmuramoyl-L-alanine amidase</fullName>
    </recommendedName>
</protein>
<keyword evidence="6" id="KW-1185">Reference proteome</keyword>
<evidence type="ECO:0000256" key="2">
    <source>
        <dbReference type="SAM" id="MobiDB-lite"/>
    </source>
</evidence>
<dbReference type="PANTHER" id="PTHR11022:SF41">
    <property type="entry name" value="PEPTIDOGLYCAN-RECOGNITION PROTEIN LC-RELATED"/>
    <property type="match status" value="1"/>
</dbReference>
<dbReference type="InterPro" id="IPR015510">
    <property type="entry name" value="PGRP"/>
</dbReference>
<evidence type="ECO:0000313" key="6">
    <source>
        <dbReference type="Proteomes" id="UP000539313"/>
    </source>
</evidence>
<evidence type="ECO:0000313" key="5">
    <source>
        <dbReference type="EMBL" id="MBA9006333.1"/>
    </source>
</evidence>
<dbReference type="PROSITE" id="PS51318">
    <property type="entry name" value="TAT"/>
    <property type="match status" value="1"/>
</dbReference>
<dbReference type="Gene3D" id="3.40.80.10">
    <property type="entry name" value="Peptidoglycan recognition protein-like"/>
    <property type="match status" value="1"/>
</dbReference>
<feature type="domain" description="Peptidoglycan recognition protein family" evidence="4">
    <location>
        <begin position="70"/>
        <end position="223"/>
    </location>
</feature>
<dbReference type="AlphaFoldDB" id="A0A7W3N2L1"/>
<dbReference type="RefSeq" id="WP_182707280.1">
    <property type="nucleotide sequence ID" value="NZ_JACJII010000001.1"/>
</dbReference>
<dbReference type="PANTHER" id="PTHR11022">
    <property type="entry name" value="PEPTIDOGLYCAN RECOGNITION PROTEIN"/>
    <property type="match status" value="1"/>
</dbReference>
<gene>
    <name evidence="5" type="ORF">HNR21_005215</name>
</gene>
<name>A0A7W3N2L1_9ACTN</name>
<comment type="similarity">
    <text evidence="1">Belongs to the N-acetylmuramoyl-L-alanine amidase 2 family.</text>
</comment>
<evidence type="ECO:0000259" key="3">
    <source>
        <dbReference type="SMART" id="SM00644"/>
    </source>
</evidence>
<evidence type="ECO:0000256" key="1">
    <source>
        <dbReference type="ARBA" id="ARBA00007553"/>
    </source>
</evidence>
<dbReference type="SMART" id="SM00644">
    <property type="entry name" value="Ami_2"/>
    <property type="match status" value="1"/>
</dbReference>
<dbReference type="GO" id="GO:0009253">
    <property type="term" value="P:peptidoglycan catabolic process"/>
    <property type="evidence" value="ECO:0007669"/>
    <property type="project" value="InterPro"/>
</dbReference>
<dbReference type="InterPro" id="IPR006619">
    <property type="entry name" value="PGRP_domain_met/bac"/>
</dbReference>
<feature type="domain" description="N-acetylmuramoyl-L-alanine amidase" evidence="3">
    <location>
        <begin position="83"/>
        <end position="230"/>
    </location>
</feature>
<dbReference type="GO" id="GO:0008745">
    <property type="term" value="F:N-acetylmuramoyl-L-alanine amidase activity"/>
    <property type="evidence" value="ECO:0007669"/>
    <property type="project" value="InterPro"/>
</dbReference>
<sequence length="248" mass="27070">MPARPKHRKTQTPAMSRRRLLVAGGVLAAGTLLEVSGYAADATASSDSDRTPDRRKAREAAGRRSGHDMPRIRTRADWNARPAPAPRLVREAPKFVVVHHTATPNVDDFSLEQAYRLSRSIQSAHMGVNGWPDTGQHFTISRGGHIMEGRQGSIDAARRGFFVEGTHAGRANDFTVGIECEGTYSDVLPPEPLLASLTETLAWLCRQYDLDPREAIVPHRHFSSTECCGTAFAAALPNLRGVVEDLLG</sequence>
<reference evidence="5 6" key="1">
    <citation type="submission" date="2020-08" db="EMBL/GenBank/DDBJ databases">
        <title>Sequencing the genomes of 1000 actinobacteria strains.</title>
        <authorList>
            <person name="Klenk H.-P."/>
        </authorList>
    </citation>
    <scope>NUCLEOTIDE SEQUENCE [LARGE SCALE GENOMIC DNA]</scope>
    <source>
        <strain evidence="5 6">DSM 45823</strain>
    </source>
</reference>
<evidence type="ECO:0000259" key="4">
    <source>
        <dbReference type="SMART" id="SM00701"/>
    </source>
</evidence>
<dbReference type="InterPro" id="IPR036505">
    <property type="entry name" value="Amidase/PGRP_sf"/>
</dbReference>
<organism evidence="5 6">
    <name type="scientific">Thermomonospora cellulosilytica</name>
    <dbReference type="NCBI Taxonomy" id="1411118"/>
    <lineage>
        <taxon>Bacteria</taxon>
        <taxon>Bacillati</taxon>
        <taxon>Actinomycetota</taxon>
        <taxon>Actinomycetes</taxon>
        <taxon>Streptosporangiales</taxon>
        <taxon>Thermomonosporaceae</taxon>
        <taxon>Thermomonospora</taxon>
    </lineage>
</organism>
<dbReference type="GO" id="GO:0008270">
    <property type="term" value="F:zinc ion binding"/>
    <property type="evidence" value="ECO:0007669"/>
    <property type="project" value="InterPro"/>
</dbReference>
<dbReference type="CDD" id="cd06583">
    <property type="entry name" value="PGRP"/>
    <property type="match status" value="1"/>
</dbReference>
<dbReference type="InterPro" id="IPR002502">
    <property type="entry name" value="Amidase_domain"/>
</dbReference>
<dbReference type="EMBL" id="JACJII010000001">
    <property type="protein sequence ID" value="MBA9006333.1"/>
    <property type="molecule type" value="Genomic_DNA"/>
</dbReference>
<dbReference type="SMART" id="SM00701">
    <property type="entry name" value="PGRP"/>
    <property type="match status" value="1"/>
</dbReference>
<dbReference type="Pfam" id="PF01510">
    <property type="entry name" value="Amidase_2"/>
    <property type="match status" value="1"/>
</dbReference>
<comment type="caution">
    <text evidence="5">The sequence shown here is derived from an EMBL/GenBank/DDBJ whole genome shotgun (WGS) entry which is preliminary data.</text>
</comment>
<dbReference type="SUPFAM" id="SSF55846">
    <property type="entry name" value="N-acetylmuramoyl-L-alanine amidase-like"/>
    <property type="match status" value="1"/>
</dbReference>